<gene>
    <name evidence="1" type="ORF">LCI24_16605</name>
</gene>
<proteinExistence type="predicted"/>
<accession>A0A9X4IN42</accession>
<reference evidence="1" key="1">
    <citation type="submission" date="2021-09" db="EMBL/GenBank/DDBJ databases">
        <authorList>
            <person name="Smyrli M."/>
        </authorList>
    </citation>
    <scope>NUCLEOTIDE SEQUENCE</scope>
    <source>
        <strain evidence="1">LAR25</strain>
    </source>
</reference>
<dbReference type="RefSeq" id="WP_274641380.1">
    <property type="nucleotide sequence ID" value="NZ_JAIWJY010000016.1"/>
</dbReference>
<protein>
    <submittedName>
        <fullName evidence="1">Uncharacterized protein</fullName>
    </submittedName>
</protein>
<dbReference type="Proteomes" id="UP001149303">
    <property type="component" value="Unassembled WGS sequence"/>
</dbReference>
<evidence type="ECO:0000313" key="2">
    <source>
        <dbReference type="Proteomes" id="UP001149303"/>
    </source>
</evidence>
<comment type="caution">
    <text evidence="1">The sequence shown here is derived from an EMBL/GenBank/DDBJ whole genome shotgun (WGS) entry which is preliminary data.</text>
</comment>
<name>A0A9X4IN42_9FLAO</name>
<keyword evidence="2" id="KW-1185">Reference proteome</keyword>
<organism evidence="1 2">
    <name type="scientific">Tenacibaculum larymnensis</name>
    <dbReference type="NCBI Taxonomy" id="2878201"/>
    <lineage>
        <taxon>Bacteria</taxon>
        <taxon>Pseudomonadati</taxon>
        <taxon>Bacteroidota</taxon>
        <taxon>Flavobacteriia</taxon>
        <taxon>Flavobacteriales</taxon>
        <taxon>Flavobacteriaceae</taxon>
        <taxon>Tenacibaculum</taxon>
    </lineage>
</organism>
<dbReference type="EMBL" id="JAIWJY010000016">
    <property type="protein sequence ID" value="MDE1208419.1"/>
    <property type="molecule type" value="Genomic_DNA"/>
</dbReference>
<sequence length="1450" mass="171211">MTGIGQIDFSKLKPYDGKVTKCFEQLCYQLAIKEYGHLGSFTPIDGSGGDGGVEFYLKHDNGEVWGWQCKFFGNSGRLNLSNRKKQIEDSLETACRNHSNLTKWTLCLKTDFTANSINKTGKQQKGEQDWFDNSLPSKIPTGKQVTLIHWGESQILNLLNSPKNIGTRSFFFGDLEFSQEWFKEKFTENFEKVKDKYDFYLHSIDKYTQSKIDFILFSSHYNEHLVTLEKDLLKKSNQILSAIKSFRGETMVSKKEEVQRANFVVYCDEFKNHLSFTLDKIELIKKCFINFSEDLLPKSILQELETNFISFFLKIDFTVFEEKSRAYKDASNIYDLISEFTEIYNRFFRNYFHEKQNELHFIADAAKGKTHISCDIAFKKVKEEMPVIFITGDKFTSETNLLEAIKRILDINQQFSFDQFIQALDIYASIVKSKIPIVIDGLNETIFNRFFSPIWKNHIEALASKISKTKNIILVTTCRTSYIERIWNNTQHNRFHFLDGFEDHETILEAVNKYFKKYKLNAESFFAPIEKFRDPIFLKIFCEIKNPNWRTSKEIHVNIEEESTYDIFNEYLNQVNKRVTLNNPILKKNELFISESLAKLSTYLWENDLREIPIKEFYNLFDGTEQYEKDKSRAEILINEGLVVTRDMRVKQEYVSFTYDILAGYMISENLINNKQNLKYFVSSEFINKIINENGQHPLFEDVISALCLLLPQLKSTSFHSIIESDKKLNFTKSKAFKYLPKYFTNKFSRRISFSKSVFSKSITSLFSLPAEYVKDEDKKLITKLFFSSSQNMKHFFDLSFKTLSDLQHPLNALFLSKLLLLMPMNQRDVNWTEYIRKKSYDLESYIAEFLVQCKNTKEESTSVIKKQHIIASFFLWFLTSTNRALRDDTTRALYYYGRKFPKEFSSMVFDSLKINDPYVWERTLAALYGVAMAEHNSIISDKFRTTLLPEICKNIYNNMFKEDSTFSTTHILARDYARRILEIGLIHHPSILTSSEIKNIRPPYEYGGIRKLGEINYDAKDHDYSDPIQMDFSNYTIGRIVKDGGSYSNPPEKIKVRKQIYWRIHDLGWDSEYFKKAEKSLSNANYYNRGRTERAKIERYGKKYSWIAYFENAGLRDDLDLLDNEWERFRISDADIDPSFPSKPISKLFIKEDLLGDRNKPLIDWYEKGGMPFIEDYLSIKNLPNNNGDWICLDGYISQDDVTAERHRFTFMRSVLIKEDDYDEVFKLLEKQNMGGRWFPEKHTNYYTYSGELFYCSDSTYENFTSLEFITAKKKVKIKKGEPGYFPTILWDNYNNGISLKKEFPDEIEKEISEKKEFEVLLPVMEYNWEGHHSHLNDAGHSTVIAKEIVNHLELLDQPQTFDLYESNGEKASFNVNYYDNYNNSQQLVYIRKDLLNRFLKEKKMKFVWIVWGERDVRFKTNERREKFFKTHPFKDRQVFQKIKKYENE</sequence>
<evidence type="ECO:0000313" key="1">
    <source>
        <dbReference type="EMBL" id="MDE1208419.1"/>
    </source>
</evidence>